<feature type="compositionally biased region" description="Polar residues" evidence="1">
    <location>
        <begin position="54"/>
        <end position="66"/>
    </location>
</feature>
<evidence type="ECO:0000313" key="5">
    <source>
        <dbReference type="Proteomes" id="UP000683360"/>
    </source>
</evidence>
<feature type="region of interest" description="Disordered" evidence="1">
    <location>
        <begin position="42"/>
        <end position="66"/>
    </location>
</feature>
<dbReference type="Gene3D" id="3.30.70.270">
    <property type="match status" value="1"/>
</dbReference>
<dbReference type="Gene3D" id="3.10.10.10">
    <property type="entry name" value="HIV Type 1 Reverse Transcriptase, subunit A, domain 1"/>
    <property type="match status" value="1"/>
</dbReference>
<protein>
    <recommendedName>
        <fullName evidence="6">Peptidase aspartic putative domain-containing protein</fullName>
    </recommendedName>
</protein>
<dbReference type="InterPro" id="IPR043128">
    <property type="entry name" value="Rev_trsase/Diguanyl_cyclase"/>
</dbReference>
<evidence type="ECO:0000259" key="2">
    <source>
        <dbReference type="Pfam" id="PF00078"/>
    </source>
</evidence>
<dbReference type="PANTHER" id="PTHR47331">
    <property type="entry name" value="PHD-TYPE DOMAIN-CONTAINING PROTEIN"/>
    <property type="match status" value="1"/>
</dbReference>
<dbReference type="Gene3D" id="2.40.70.10">
    <property type="entry name" value="Acid Proteases"/>
    <property type="match status" value="1"/>
</dbReference>
<dbReference type="Proteomes" id="UP000683360">
    <property type="component" value="Unassembled WGS sequence"/>
</dbReference>
<dbReference type="InterPro" id="IPR008737">
    <property type="entry name" value="DUF1758"/>
</dbReference>
<dbReference type="PROSITE" id="PS00141">
    <property type="entry name" value="ASP_PROTEASE"/>
    <property type="match status" value="1"/>
</dbReference>
<dbReference type="PANTHER" id="PTHR47331:SF5">
    <property type="entry name" value="RIBONUCLEASE H"/>
    <property type="match status" value="1"/>
</dbReference>
<evidence type="ECO:0000256" key="1">
    <source>
        <dbReference type="SAM" id="MobiDB-lite"/>
    </source>
</evidence>
<dbReference type="GO" id="GO:0006508">
    <property type="term" value="P:proteolysis"/>
    <property type="evidence" value="ECO:0007669"/>
    <property type="project" value="InterPro"/>
</dbReference>
<feature type="domain" description="Reverse transcriptase" evidence="2">
    <location>
        <begin position="593"/>
        <end position="712"/>
    </location>
</feature>
<sequence length="1166" mass="133185">MVRSKLPQEVMLQLEIQKGTTEKWCVKSLCARLMDYVVAKERSDKSDVQKDRQNSQNNNGANSLSKRNQFQGKFSKFQNGSRQFPNRSTAEALVVNGNDTSQSSSYFDKCRFCQGKHWSDQCPKYKTIDERKAQLKGSCYKCFRNTHKSAECKKGKLCVHCGVLNSHHRSLCPKKFGPGLTSVHLSEEYDHSSSGLSSGVEQSLTSLSEQRETASENVLISSSEIVLMQTAKVEVSNPNDSLKQTTRLLFDSGSQRTYISQKLASKLKLKSEGDEEITIVTFGSEKARTVKTASTSLCIRLNNGKVLKISANIVPVISGTVQRRRLDTSSIENVRHFVKDVELADVIPTQYETSTVDLLIGNDHYFDFILGQRIEIQPGLYILASKLGWIITGRTKENDYSREDIESSFLIMSYTGSNVPKTDTCITSVPNVTDLWNLESIGISDDDNSTEDSRVLEMFKETLEYSNGRYYVTWPRKNDNVDLPVNRDLALSRLKSCIARMRKKPELLEKYNSVIQDQLDKGIVEKVEEHSTEGLKHYIPQHAVLTPNKTTTKLRIVYDASAKPNNEVNSLNECLYRGPVLLRNLCGIFMRFRLNQVAIVADIEKAFLQVGLQKGDRDVTRFLWLKNYKDGYAFDTNLQEYRFCRVPFGIISSPFLLAATVESHLDKYQSPIARKIKDKIYVDNLISGCTSVAESLEFYSEAKHIFQNASMNLREWVSSSKMFNELLPTKDRTDVFETCVLGHLWNTDIDVIYVKSAKNTMCSGISTKRKTLSELAEVFDPMGFFSPVIVSGKIFLQDLWKRNLKWDDEICGDDKLKWISISSELKKISDVSIPRFIGLEANQNNVKYKLLCFCDASKRAYSTAIYLHQSSGDATKCDLIFSKSRLAPIQGMTIPKLELMAVLIGVRSLKFVKTELKLVIDKTFLWTDSQCVLKWLSTKKSLRVFVENRVQEIKSHKDISFMYVSTKENPADVATRGTLVQKLRSDHLWWHGPSWLKQDENTWEKIYDDDDANQKVNDQFKNELKTSENQKESAFVSENGQEITSNKMPYNIDIKRFSSYHNLIRVTAWIEKFISKIRRIPSNNEKYLSVKEIKKAEEMWIQSVQRKSFADVFNSIHTGQKNNVKVQLGVYFDNENLLRCRGRFENADISECAKFPILLPRGETFT</sequence>
<dbReference type="Pfam" id="PF05380">
    <property type="entry name" value="Peptidase_A17"/>
    <property type="match status" value="1"/>
</dbReference>
<dbReference type="InterPro" id="IPR043502">
    <property type="entry name" value="DNA/RNA_pol_sf"/>
</dbReference>
<dbReference type="GO" id="GO:0004190">
    <property type="term" value="F:aspartic-type endopeptidase activity"/>
    <property type="evidence" value="ECO:0007669"/>
    <property type="project" value="InterPro"/>
</dbReference>
<evidence type="ECO:0000313" key="4">
    <source>
        <dbReference type="EMBL" id="CAG2218344.1"/>
    </source>
</evidence>
<dbReference type="InterPro" id="IPR000477">
    <property type="entry name" value="RT_dom"/>
</dbReference>
<proteinExistence type="predicted"/>
<reference evidence="4" key="1">
    <citation type="submission" date="2021-03" db="EMBL/GenBank/DDBJ databases">
        <authorList>
            <person name="Bekaert M."/>
        </authorList>
    </citation>
    <scope>NUCLEOTIDE SEQUENCE</scope>
</reference>
<dbReference type="Pfam" id="PF00078">
    <property type="entry name" value="RVT_1"/>
    <property type="match status" value="1"/>
</dbReference>
<evidence type="ECO:0000259" key="3">
    <source>
        <dbReference type="Pfam" id="PF05585"/>
    </source>
</evidence>
<evidence type="ECO:0008006" key="6">
    <source>
        <dbReference type="Google" id="ProtNLM"/>
    </source>
</evidence>
<dbReference type="AlphaFoldDB" id="A0A8S3SH79"/>
<comment type="caution">
    <text evidence="4">The sequence shown here is derived from an EMBL/GenBank/DDBJ whole genome shotgun (WGS) entry which is preliminary data.</text>
</comment>
<dbReference type="InterPro" id="IPR021109">
    <property type="entry name" value="Peptidase_aspartic_dom_sf"/>
</dbReference>
<keyword evidence="5" id="KW-1185">Reference proteome</keyword>
<accession>A0A8S3SH79</accession>
<dbReference type="OrthoDB" id="6147889at2759"/>
<dbReference type="InterPro" id="IPR001969">
    <property type="entry name" value="Aspartic_peptidase_AS"/>
</dbReference>
<dbReference type="InterPro" id="IPR008042">
    <property type="entry name" value="Retrotrans_Pao"/>
</dbReference>
<feature type="domain" description="DUF1758" evidence="3">
    <location>
        <begin position="234"/>
        <end position="397"/>
    </location>
</feature>
<dbReference type="Pfam" id="PF05585">
    <property type="entry name" value="DUF1758"/>
    <property type="match status" value="1"/>
</dbReference>
<feature type="compositionally biased region" description="Basic and acidic residues" evidence="1">
    <location>
        <begin position="42"/>
        <end position="53"/>
    </location>
</feature>
<organism evidence="4 5">
    <name type="scientific">Mytilus edulis</name>
    <name type="common">Blue mussel</name>
    <dbReference type="NCBI Taxonomy" id="6550"/>
    <lineage>
        <taxon>Eukaryota</taxon>
        <taxon>Metazoa</taxon>
        <taxon>Spiralia</taxon>
        <taxon>Lophotrochozoa</taxon>
        <taxon>Mollusca</taxon>
        <taxon>Bivalvia</taxon>
        <taxon>Autobranchia</taxon>
        <taxon>Pteriomorphia</taxon>
        <taxon>Mytilida</taxon>
        <taxon>Mytiloidea</taxon>
        <taxon>Mytilidae</taxon>
        <taxon>Mytilinae</taxon>
        <taxon>Mytilus</taxon>
    </lineage>
</organism>
<gene>
    <name evidence="4" type="ORF">MEDL_32058</name>
</gene>
<name>A0A8S3SH79_MYTED</name>
<dbReference type="SUPFAM" id="SSF56672">
    <property type="entry name" value="DNA/RNA polymerases"/>
    <property type="match status" value="1"/>
</dbReference>
<dbReference type="EMBL" id="CAJPWZ010001599">
    <property type="protein sequence ID" value="CAG2218344.1"/>
    <property type="molecule type" value="Genomic_DNA"/>
</dbReference>